<evidence type="ECO:0000256" key="1">
    <source>
        <dbReference type="SAM" id="Coils"/>
    </source>
</evidence>
<sequence length="566" mass="63681">VQVRQYVATQVQRWMSREPGVVPPPDPYYPDRHHWPMRNWLLEKKETIRHLREIASAGSPGRPWTANFRSECLCLPVVADPLELQVDLEQLRFADGARDFTSVIAVLQTMLHDAGYAFLNLVPTWGRTLSPELLADQDDQFMSDASFLWGLLMIEQVAWDEIARGRHYSVRRDDAPFQALNPETAFPVEDDGDALMLTLEEQELLGTAMVTRLRLAHVRPREWSVSDASRPEPKRRRGSTNAPLSAPSWPGSDDTARVWGGPIPDVVVTSSLPSGDAPMLTPDENMSSAGGGSQGSPGMEPSTAMVDVYMTTTGSGAGPSNVAEQPTIYVPVAEYPPDQDARLPPRAPTPTPPMARRSDPDGLDKETKSDDPMVDQGTRLSETGRDQDQDLREANRQISELRAMLAAQDEQERLRHEDYRAARAAQAVQTKISREEWEYREAEYQDRVTREAERKKAADQEFVSRPRFRAEASRRMEEVSEKCNQAISQAADAIEETKVRADEDLLRIKHEMEHQAWEEQARVAPDTELRDAELEELRMYQEQAAVGRARRQPRERASSPHSSGSG</sequence>
<accession>A0A225V6H9</accession>
<organism evidence="3 4">
    <name type="scientific">Phytophthora megakarya</name>
    <dbReference type="NCBI Taxonomy" id="4795"/>
    <lineage>
        <taxon>Eukaryota</taxon>
        <taxon>Sar</taxon>
        <taxon>Stramenopiles</taxon>
        <taxon>Oomycota</taxon>
        <taxon>Peronosporomycetes</taxon>
        <taxon>Peronosporales</taxon>
        <taxon>Peronosporaceae</taxon>
        <taxon>Phytophthora</taxon>
    </lineage>
</organism>
<name>A0A225V6H9_9STRA</name>
<feature type="compositionally biased region" description="Basic and acidic residues" evidence="2">
    <location>
        <begin position="221"/>
        <end position="232"/>
    </location>
</feature>
<evidence type="ECO:0000313" key="4">
    <source>
        <dbReference type="Proteomes" id="UP000198211"/>
    </source>
</evidence>
<evidence type="ECO:0000256" key="2">
    <source>
        <dbReference type="SAM" id="MobiDB-lite"/>
    </source>
</evidence>
<reference evidence="4" key="1">
    <citation type="submission" date="2017-03" db="EMBL/GenBank/DDBJ databases">
        <title>Phytopthora megakarya and P. palmivora, two closely related causual agents of cacao black pod achieved similar genome size and gene model numbers by different mechanisms.</title>
        <authorList>
            <person name="Ali S."/>
            <person name="Shao J."/>
            <person name="Larry D.J."/>
            <person name="Kronmiller B."/>
            <person name="Shen D."/>
            <person name="Strem M.D."/>
            <person name="Melnick R.L."/>
            <person name="Guiltinan M.J."/>
            <person name="Tyler B.M."/>
            <person name="Meinhardt L.W."/>
            <person name="Bailey B.A."/>
        </authorList>
    </citation>
    <scope>NUCLEOTIDE SEQUENCE [LARGE SCALE GENOMIC DNA]</scope>
    <source>
        <strain evidence="4">zdho120</strain>
    </source>
</reference>
<dbReference type="Proteomes" id="UP000198211">
    <property type="component" value="Unassembled WGS sequence"/>
</dbReference>
<feature type="region of interest" description="Disordered" evidence="2">
    <location>
        <begin position="540"/>
        <end position="566"/>
    </location>
</feature>
<gene>
    <name evidence="3" type="ORF">PHMEG_00028855</name>
</gene>
<keyword evidence="1" id="KW-0175">Coiled coil</keyword>
<feature type="compositionally biased region" description="Basic and acidic residues" evidence="2">
    <location>
        <begin position="382"/>
        <end position="395"/>
    </location>
</feature>
<protein>
    <submittedName>
        <fullName evidence="3">Uncharacterized protein</fullName>
    </submittedName>
</protein>
<comment type="caution">
    <text evidence="3">The sequence shown here is derived from an EMBL/GenBank/DDBJ whole genome shotgun (WGS) entry which is preliminary data.</text>
</comment>
<proteinExistence type="predicted"/>
<feature type="region of interest" description="Disordered" evidence="2">
    <location>
        <begin position="221"/>
        <end position="302"/>
    </location>
</feature>
<evidence type="ECO:0000313" key="3">
    <source>
        <dbReference type="EMBL" id="OWZ00040.1"/>
    </source>
</evidence>
<feature type="compositionally biased region" description="Basic and acidic residues" evidence="2">
    <location>
        <begin position="356"/>
        <end position="371"/>
    </location>
</feature>
<feature type="non-terminal residue" evidence="3">
    <location>
        <position position="1"/>
    </location>
</feature>
<keyword evidence="4" id="KW-1185">Reference proteome</keyword>
<dbReference type="AlphaFoldDB" id="A0A225V6H9"/>
<dbReference type="EMBL" id="NBNE01007951">
    <property type="protein sequence ID" value="OWZ00040.1"/>
    <property type="molecule type" value="Genomic_DNA"/>
</dbReference>
<feature type="coiled-coil region" evidence="1">
    <location>
        <begin position="469"/>
        <end position="496"/>
    </location>
</feature>
<feature type="region of interest" description="Disordered" evidence="2">
    <location>
        <begin position="335"/>
        <end position="397"/>
    </location>
</feature>